<dbReference type="STRING" id="927664.SAMN05421780_11521"/>
<keyword evidence="1" id="KW-0732">Signal</keyword>
<reference evidence="2 3" key="1">
    <citation type="submission" date="2016-10" db="EMBL/GenBank/DDBJ databases">
        <authorList>
            <person name="de Groot N.N."/>
        </authorList>
    </citation>
    <scope>NUCLEOTIDE SEQUENCE [LARGE SCALE GENOMIC DNA]</scope>
    <source>
        <strain evidence="2 3">DSM 6793</strain>
    </source>
</reference>
<dbReference type="OrthoDB" id="1342147at2"/>
<evidence type="ECO:0000313" key="3">
    <source>
        <dbReference type="Proteomes" id="UP000199514"/>
    </source>
</evidence>
<dbReference type="Proteomes" id="UP000199514">
    <property type="component" value="Unassembled WGS sequence"/>
</dbReference>
<keyword evidence="3" id="KW-1185">Reference proteome</keyword>
<dbReference type="EMBL" id="FOLE01000015">
    <property type="protein sequence ID" value="SFC96964.1"/>
    <property type="molecule type" value="Genomic_DNA"/>
</dbReference>
<dbReference type="Pfam" id="PF13689">
    <property type="entry name" value="DUF4154"/>
    <property type="match status" value="1"/>
</dbReference>
<name>A0A1I1NGY6_9BACT</name>
<feature type="chain" id="PRO_5011463949" description="YfiR family protein" evidence="1">
    <location>
        <begin position="33"/>
        <end position="191"/>
    </location>
</feature>
<proteinExistence type="predicted"/>
<protein>
    <recommendedName>
        <fullName evidence="4">YfiR family protein</fullName>
    </recommendedName>
</protein>
<dbReference type="InterPro" id="IPR025293">
    <property type="entry name" value="YfiR/HmsC-like"/>
</dbReference>
<sequence length="191" mass="21340">MQNIIAMYLKRTFFTVFAILTTLIFSSKSAIAQSEIAPADARSAEYRIHCIYIYNFTKYIQWPSDYGKGEFTIGIVGETGLADELKKMADVKTVNGRKILVKRYKNVNEVDKVCPMLILPVQSSDFLSTALRTCNKNTLIITQKAGLAKTGSPINFVSLDGKPKFEMNTTVLDKTDLKVLTQLKSIAILIN</sequence>
<evidence type="ECO:0008006" key="4">
    <source>
        <dbReference type="Google" id="ProtNLM"/>
    </source>
</evidence>
<evidence type="ECO:0000313" key="2">
    <source>
        <dbReference type="EMBL" id="SFC96964.1"/>
    </source>
</evidence>
<evidence type="ECO:0000256" key="1">
    <source>
        <dbReference type="SAM" id="SignalP"/>
    </source>
</evidence>
<gene>
    <name evidence="2" type="ORF">SAMN05421780_11521</name>
</gene>
<dbReference type="AlphaFoldDB" id="A0A1I1NGY6"/>
<organism evidence="2 3">
    <name type="scientific">Flexibacter flexilis DSM 6793</name>
    <dbReference type="NCBI Taxonomy" id="927664"/>
    <lineage>
        <taxon>Bacteria</taxon>
        <taxon>Pseudomonadati</taxon>
        <taxon>Bacteroidota</taxon>
        <taxon>Cytophagia</taxon>
        <taxon>Cytophagales</taxon>
        <taxon>Flexibacteraceae</taxon>
        <taxon>Flexibacter</taxon>
    </lineage>
</organism>
<dbReference type="RefSeq" id="WP_091516566.1">
    <property type="nucleotide sequence ID" value="NZ_FOLE01000015.1"/>
</dbReference>
<feature type="signal peptide" evidence="1">
    <location>
        <begin position="1"/>
        <end position="32"/>
    </location>
</feature>
<accession>A0A1I1NGY6</accession>